<dbReference type="AlphaFoldDB" id="A0A5F1Z5D8"/>
<comment type="caution">
    <text evidence="1">The sequence shown here is derived from an EMBL/GenBank/DDBJ whole genome shotgun (WGS) entry which is preliminary data.</text>
</comment>
<organism evidence="1 2">
    <name type="scientific">Leptospira brenneri</name>
    <dbReference type="NCBI Taxonomy" id="2023182"/>
    <lineage>
        <taxon>Bacteria</taxon>
        <taxon>Pseudomonadati</taxon>
        <taxon>Spirochaetota</taxon>
        <taxon>Spirochaetia</taxon>
        <taxon>Leptospirales</taxon>
        <taxon>Leptospiraceae</taxon>
        <taxon>Leptospira</taxon>
    </lineage>
</organism>
<protein>
    <recommendedName>
        <fullName evidence="3">GNAT family N-acetyltransferase</fullName>
    </recommendedName>
</protein>
<dbReference type="Proteomes" id="UP000297891">
    <property type="component" value="Unassembled WGS sequence"/>
</dbReference>
<evidence type="ECO:0000313" key="1">
    <source>
        <dbReference type="EMBL" id="TGK92408.1"/>
    </source>
</evidence>
<keyword evidence="2" id="KW-1185">Reference proteome</keyword>
<reference evidence="1" key="1">
    <citation type="journal article" date="2019" name="PLoS Negl. Trop. Dis.">
        <title>Revisiting the worldwide diversity of Leptospira species in the environment.</title>
        <authorList>
            <person name="Vincent A.T."/>
            <person name="Schiettekatte O."/>
            <person name="Bourhy P."/>
            <person name="Veyrier F.J."/>
            <person name="Picardeau M."/>
        </authorList>
    </citation>
    <scope>NUCLEOTIDE SEQUENCE [LARGE SCALE GENOMIC DNA]</scope>
    <source>
        <strain evidence="1">201800277</strain>
    </source>
</reference>
<evidence type="ECO:0000313" key="2">
    <source>
        <dbReference type="Proteomes" id="UP000297891"/>
    </source>
</evidence>
<dbReference type="OrthoDB" id="333393at2"/>
<evidence type="ECO:0008006" key="3">
    <source>
        <dbReference type="Google" id="ProtNLM"/>
    </source>
</evidence>
<dbReference type="EMBL" id="RQFP01000013">
    <property type="protein sequence ID" value="TGK92408.1"/>
    <property type="molecule type" value="Genomic_DNA"/>
</dbReference>
<accession>A0A5F1Z5D8</accession>
<gene>
    <name evidence="1" type="ORF">EHQ30_13205</name>
</gene>
<proteinExistence type="predicted"/>
<sequence length="237" mass="28065">MNLDCRIVSPKELSDLQIRQMFLLMEKNYIGVETDTFYNDLYTKTKIFLFSKDKTIHGFTSLKLDSIEWKKKKIQVSYSGDTVLAKEFRGSLSIPIHWGRYMLRISQDQTPLYWLLTSKGFRTYRYLSVFFKDFIPNPNTNNTELKELREYIAIQTFGSDYHSDKGILRRSRNLQTIRDVVSDKNYIAKTKDSYIKFFGEHNPNYHQGDEMVCLAKFDKSNIIPFIYRYLISDQNVS</sequence>
<name>A0A5F1Z5D8_9LEPT</name>